<dbReference type="Pfam" id="PF06580">
    <property type="entry name" value="His_kinase"/>
    <property type="match status" value="1"/>
</dbReference>
<evidence type="ECO:0000313" key="5">
    <source>
        <dbReference type="Proteomes" id="UP000306402"/>
    </source>
</evidence>
<feature type="region of interest" description="Disordered" evidence="1">
    <location>
        <begin position="106"/>
        <end position="135"/>
    </location>
</feature>
<dbReference type="EMBL" id="VCEJ01000008">
    <property type="protein sequence ID" value="TLU97844.1"/>
    <property type="molecule type" value="Genomic_DNA"/>
</dbReference>
<dbReference type="OrthoDB" id="9792992at2"/>
<feature type="transmembrane region" description="Helical" evidence="2">
    <location>
        <begin position="144"/>
        <end position="162"/>
    </location>
</feature>
<name>A0A5R9KP08_9BACT</name>
<dbReference type="PANTHER" id="PTHR34220">
    <property type="entry name" value="SENSOR HISTIDINE KINASE YPDA"/>
    <property type="match status" value="1"/>
</dbReference>
<gene>
    <name evidence="4" type="ORF">FEN17_23900</name>
</gene>
<dbReference type="PANTHER" id="PTHR34220:SF7">
    <property type="entry name" value="SENSOR HISTIDINE KINASE YPDA"/>
    <property type="match status" value="1"/>
</dbReference>
<keyword evidence="5" id="KW-1185">Reference proteome</keyword>
<feature type="domain" description="Signal transduction histidine kinase internal region" evidence="3">
    <location>
        <begin position="183"/>
        <end position="261"/>
    </location>
</feature>
<dbReference type="GO" id="GO:0016020">
    <property type="term" value="C:membrane"/>
    <property type="evidence" value="ECO:0007669"/>
    <property type="project" value="InterPro"/>
</dbReference>
<dbReference type="InterPro" id="IPR050640">
    <property type="entry name" value="Bact_2-comp_sensor_kinase"/>
</dbReference>
<proteinExistence type="predicted"/>
<feature type="transmembrane region" description="Helical" evidence="2">
    <location>
        <begin position="37"/>
        <end position="60"/>
    </location>
</feature>
<protein>
    <recommendedName>
        <fullName evidence="3">Signal transduction histidine kinase internal region domain-containing protein</fullName>
    </recommendedName>
</protein>
<evidence type="ECO:0000256" key="1">
    <source>
        <dbReference type="SAM" id="MobiDB-lite"/>
    </source>
</evidence>
<feature type="transmembrane region" description="Helical" evidence="2">
    <location>
        <begin position="7"/>
        <end position="25"/>
    </location>
</feature>
<evidence type="ECO:0000256" key="2">
    <source>
        <dbReference type="SAM" id="Phobius"/>
    </source>
</evidence>
<organism evidence="4 5">
    <name type="scientific">Dyadobacter luticola</name>
    <dbReference type="NCBI Taxonomy" id="1979387"/>
    <lineage>
        <taxon>Bacteria</taxon>
        <taxon>Pseudomonadati</taxon>
        <taxon>Bacteroidota</taxon>
        <taxon>Cytophagia</taxon>
        <taxon>Cytophagales</taxon>
        <taxon>Spirosomataceae</taxon>
        <taxon>Dyadobacter</taxon>
    </lineage>
</organism>
<keyword evidence="2" id="KW-0812">Transmembrane</keyword>
<sequence>MFWTKNIWIIHVVGWILFLSLPLTIMSREPEDSQLLMVLTSIFFWLFFLIYAFIFYFNLHVLIPQIFLKKKYLLYTALFVGGFVLTYVSQPFENLIFQKFSRSSMQYRPEPGRPPGLEPRFEQNPPPRPEQPSAFRRPAPRVDFVSLILFVVVWVVAMALSFSQQWRLSEKRVILSEADKAQAELSFFKAQINPHFLFNTLNNIYSLAVTGSEHTAPSILKLSRMMRYITDEASGNYVPLDEEVRSLEDYIDLQKLRLSNKTRVIFEAGELTMHVKIAPLILMTFVENAFKYGVSNRNESEINIRIKSSEKDISFFCQNQVFEKKTDLQRTGIGIANTRKRLDFLYPDQYELDIREADGFFTVNLKLTKV</sequence>
<comment type="caution">
    <text evidence="4">The sequence shown here is derived from an EMBL/GenBank/DDBJ whole genome shotgun (WGS) entry which is preliminary data.</text>
</comment>
<dbReference type="Proteomes" id="UP000306402">
    <property type="component" value="Unassembled WGS sequence"/>
</dbReference>
<feature type="transmembrane region" description="Helical" evidence="2">
    <location>
        <begin position="72"/>
        <end position="90"/>
    </location>
</feature>
<dbReference type="GO" id="GO:0000155">
    <property type="term" value="F:phosphorelay sensor kinase activity"/>
    <property type="evidence" value="ECO:0007669"/>
    <property type="project" value="InterPro"/>
</dbReference>
<dbReference type="InterPro" id="IPR010559">
    <property type="entry name" value="Sig_transdc_His_kin_internal"/>
</dbReference>
<keyword evidence="2" id="KW-1133">Transmembrane helix</keyword>
<accession>A0A5R9KP08</accession>
<dbReference type="AlphaFoldDB" id="A0A5R9KP08"/>
<evidence type="ECO:0000313" key="4">
    <source>
        <dbReference type="EMBL" id="TLU97844.1"/>
    </source>
</evidence>
<evidence type="ECO:0000259" key="3">
    <source>
        <dbReference type="Pfam" id="PF06580"/>
    </source>
</evidence>
<keyword evidence="2" id="KW-0472">Membrane</keyword>
<reference evidence="4 5" key="1">
    <citation type="submission" date="2019-05" db="EMBL/GenBank/DDBJ databases">
        <authorList>
            <person name="Qu J.-H."/>
        </authorList>
    </citation>
    <scope>NUCLEOTIDE SEQUENCE [LARGE SCALE GENOMIC DNA]</scope>
    <source>
        <strain evidence="4 5">T17</strain>
    </source>
</reference>